<evidence type="ECO:0000313" key="3">
    <source>
        <dbReference type="EMBL" id="MDI6450630.1"/>
    </source>
</evidence>
<dbReference type="Pfam" id="PF01408">
    <property type="entry name" value="GFO_IDH_MocA"/>
    <property type="match status" value="1"/>
</dbReference>
<accession>A0AAW6TYB6</accession>
<proteinExistence type="predicted"/>
<dbReference type="InterPro" id="IPR000683">
    <property type="entry name" value="Gfo/Idh/MocA-like_OxRdtase_N"/>
</dbReference>
<dbReference type="InterPro" id="IPR050463">
    <property type="entry name" value="Gfo/Idh/MocA_oxidrdct_glycsds"/>
</dbReference>
<comment type="caution">
    <text evidence="3">The sequence shown here is derived from an EMBL/GenBank/DDBJ whole genome shotgun (WGS) entry which is preliminary data.</text>
</comment>
<gene>
    <name evidence="3" type="ORF">QJ522_16350</name>
</gene>
<dbReference type="PANTHER" id="PTHR43818">
    <property type="entry name" value="BCDNA.GH03377"/>
    <property type="match status" value="1"/>
</dbReference>
<dbReference type="PROSITE" id="PS51318">
    <property type="entry name" value="TAT"/>
    <property type="match status" value="1"/>
</dbReference>
<protein>
    <submittedName>
        <fullName evidence="3">Gfo/Idh/MocA family oxidoreductase</fullName>
    </submittedName>
</protein>
<evidence type="ECO:0000313" key="4">
    <source>
        <dbReference type="Proteomes" id="UP001431776"/>
    </source>
</evidence>
<evidence type="ECO:0000259" key="1">
    <source>
        <dbReference type="Pfam" id="PF01408"/>
    </source>
</evidence>
<dbReference type="AlphaFoldDB" id="A0AAW6TYB6"/>
<dbReference type="PANTHER" id="PTHR43818:SF5">
    <property type="entry name" value="OXIDOREDUCTASE FAMILY PROTEIN"/>
    <property type="match status" value="1"/>
</dbReference>
<dbReference type="Pfam" id="PF19051">
    <property type="entry name" value="GFO_IDH_MocA_C2"/>
    <property type="match status" value="1"/>
</dbReference>
<dbReference type="RefSeq" id="WP_349246040.1">
    <property type="nucleotide sequence ID" value="NZ_JASCXX010000022.1"/>
</dbReference>
<keyword evidence="4" id="KW-1185">Reference proteome</keyword>
<dbReference type="Gene3D" id="3.30.360.10">
    <property type="entry name" value="Dihydrodipicolinate Reductase, domain 2"/>
    <property type="match status" value="1"/>
</dbReference>
<dbReference type="Proteomes" id="UP001431776">
    <property type="component" value="Unassembled WGS sequence"/>
</dbReference>
<evidence type="ECO:0000259" key="2">
    <source>
        <dbReference type="Pfam" id="PF19051"/>
    </source>
</evidence>
<dbReference type="InterPro" id="IPR043906">
    <property type="entry name" value="Gfo/Idh/MocA_OxRdtase_bact_C"/>
</dbReference>
<feature type="domain" description="Gfo/Idh/MocA-like oxidoreductase N-terminal" evidence="1">
    <location>
        <begin position="52"/>
        <end position="167"/>
    </location>
</feature>
<dbReference type="GO" id="GO:0000166">
    <property type="term" value="F:nucleotide binding"/>
    <property type="evidence" value="ECO:0007669"/>
    <property type="project" value="InterPro"/>
</dbReference>
<feature type="domain" description="Gfo/Idh/MocA-like oxidoreductase bacterial type C-terminal" evidence="2">
    <location>
        <begin position="208"/>
        <end position="440"/>
    </location>
</feature>
<dbReference type="EMBL" id="JASCXX010000022">
    <property type="protein sequence ID" value="MDI6450630.1"/>
    <property type="molecule type" value="Genomic_DNA"/>
</dbReference>
<reference evidence="3" key="1">
    <citation type="submission" date="2023-05" db="EMBL/GenBank/DDBJ databases">
        <title>Anaerotaeda fermentans gen. nov., sp. nov., a novel anaerobic planctomycete of the new family within the order Sedimentisphaerales isolated from Taman Peninsula, Russia.</title>
        <authorList>
            <person name="Khomyakova M.A."/>
            <person name="Merkel A.Y."/>
            <person name="Slobodkin A.I."/>
        </authorList>
    </citation>
    <scope>NUCLEOTIDE SEQUENCE</scope>
    <source>
        <strain evidence="3">M17dextr</strain>
    </source>
</reference>
<organism evidence="3 4">
    <name type="scientific">Anaerobaca lacustris</name>
    <dbReference type="NCBI Taxonomy" id="3044600"/>
    <lineage>
        <taxon>Bacteria</taxon>
        <taxon>Pseudomonadati</taxon>
        <taxon>Planctomycetota</taxon>
        <taxon>Phycisphaerae</taxon>
        <taxon>Sedimentisphaerales</taxon>
        <taxon>Anaerobacaceae</taxon>
        <taxon>Anaerobaca</taxon>
    </lineage>
</organism>
<dbReference type="SUPFAM" id="SSF55347">
    <property type="entry name" value="Glyceraldehyde-3-phosphate dehydrogenase-like, C-terminal domain"/>
    <property type="match status" value="1"/>
</dbReference>
<name>A0AAW6TYB6_9BACT</name>
<dbReference type="SUPFAM" id="SSF51735">
    <property type="entry name" value="NAD(P)-binding Rossmann-fold domains"/>
    <property type="match status" value="1"/>
</dbReference>
<dbReference type="InterPro" id="IPR036291">
    <property type="entry name" value="NAD(P)-bd_dom_sf"/>
</dbReference>
<dbReference type="Gene3D" id="3.40.50.720">
    <property type="entry name" value="NAD(P)-binding Rossmann-like Domain"/>
    <property type="match status" value="1"/>
</dbReference>
<sequence>MIDRNSSATRRSFLKAAGLVAAGSSLPGWFAEECAAQQGPQPSASSPSETVRLGLIGCGGQGRGDARNAQRFGRVVAVCDVDERHVANARKDFPDADGYSDFRKLLERKDIDAVICGTVDHWHTLIAIAAMRAGKDIYCEKPLTLTIAEGQKLVEVERQTGRILQTGTQQRSSVHFRLACDLVRNGRIGTLQKAEVWLPAGLRQGPFQTSAVPEGFDYDFWLGSTPKVPYVKERTHFSFRYWWEYSGGTMTDWGAHHNDIVLWALGMDDSGPVSIEGKQLVEMIPGGFTAASEYEVTYTYANGVVHTSRSTTASEWHGGVKDPNGQLHGIKFIGSDGWIWVSRGIIQASDRQLLTEKLPDSAPRVYVSNDHIANFIDCVKTRKAPICPASVGHRSASQCHLGVISIRLGRKLNWDPAKERFVNDAEADTYISRPMRKPYDYDMV</sequence>
<dbReference type="InterPro" id="IPR006311">
    <property type="entry name" value="TAT_signal"/>
</dbReference>